<protein>
    <recommendedName>
        <fullName evidence="3">Glycosyl transferase</fullName>
    </recommendedName>
</protein>
<dbReference type="EMBL" id="PPXC01000010">
    <property type="protein sequence ID" value="POH72875.1"/>
    <property type="molecule type" value="Genomic_DNA"/>
</dbReference>
<name>A0A2S3ZUE0_ARTGL</name>
<dbReference type="InterPro" id="IPR029044">
    <property type="entry name" value="Nucleotide-diphossugar_trans"/>
</dbReference>
<dbReference type="Gene3D" id="3.90.550.10">
    <property type="entry name" value="Spore Coat Polysaccharide Biosynthesis Protein SpsA, Chain A"/>
    <property type="match status" value="1"/>
</dbReference>
<organism evidence="1 2">
    <name type="scientific">Arthrobacter glacialis</name>
    <dbReference type="NCBI Taxonomy" id="1664"/>
    <lineage>
        <taxon>Bacteria</taxon>
        <taxon>Bacillati</taxon>
        <taxon>Actinomycetota</taxon>
        <taxon>Actinomycetes</taxon>
        <taxon>Micrococcales</taxon>
        <taxon>Micrococcaceae</taxon>
        <taxon>Arthrobacter</taxon>
    </lineage>
</organism>
<keyword evidence="2" id="KW-1185">Reference proteome</keyword>
<evidence type="ECO:0008006" key="3">
    <source>
        <dbReference type="Google" id="ProtNLM"/>
    </source>
</evidence>
<evidence type="ECO:0000313" key="1">
    <source>
        <dbReference type="EMBL" id="POH72875.1"/>
    </source>
</evidence>
<evidence type="ECO:0000313" key="2">
    <source>
        <dbReference type="Proteomes" id="UP000237061"/>
    </source>
</evidence>
<dbReference type="Proteomes" id="UP000237061">
    <property type="component" value="Unassembled WGS sequence"/>
</dbReference>
<gene>
    <name evidence="1" type="ORF">CVS27_13480</name>
</gene>
<comment type="caution">
    <text evidence="1">The sequence shown here is derived from an EMBL/GenBank/DDBJ whole genome shotgun (WGS) entry which is preliminary data.</text>
</comment>
<dbReference type="SUPFAM" id="SSF53448">
    <property type="entry name" value="Nucleotide-diphospho-sugar transferases"/>
    <property type="match status" value="1"/>
</dbReference>
<dbReference type="AlphaFoldDB" id="A0A2S3ZUE0"/>
<sequence length="325" mass="36538">MGFLEDLMDQTERLVCYSVSLADGDRTDPLLRQLERSLASLRRHNGSIAVVVFLYGTPTPHLVRICAEQRAWLQLQGDYSRRLAELCPRGWPVLARYPALHKFLNNSWLAHTPAQQVLYCDCDTIFRADVDHLIRAYREPDIVAREEVHSSRSHHGPDAVFLDEPALLRLCSAMGVAAVPPFNTGVVLLNHRIWEQLSLVEGWFIECAWQLLLWMSLHPGHRSDARFGMLDGVEQAYQLASATQLARALPFPSANQWILEEIATWLALGALPALRTGDFSPADVAQNGEFTATDPDRAGWTLCHYYSGNQGSITRWLDGSLASRH</sequence>
<reference evidence="1 2" key="1">
    <citation type="submission" date="2018-01" db="EMBL/GenBank/DDBJ databases">
        <title>Arthrobacter sp. nov., from glaciers in China.</title>
        <authorList>
            <person name="Liu Q."/>
            <person name="Xin Y.-H."/>
        </authorList>
    </citation>
    <scope>NUCLEOTIDE SEQUENCE [LARGE SCALE GENOMIC DNA]</scope>
    <source>
        <strain evidence="1 2">HLT2-12-2</strain>
    </source>
</reference>
<proteinExistence type="predicted"/>
<accession>A0A2S3ZUE0</accession>